<protein>
    <submittedName>
        <fullName evidence="2">Uncharacterized protein</fullName>
    </submittedName>
</protein>
<keyword evidence="3" id="KW-1185">Reference proteome</keyword>
<dbReference type="STRING" id="199310.c1915"/>
<keyword evidence="1" id="KW-1133">Transmembrane helix</keyword>
<dbReference type="Proteomes" id="UP000001410">
    <property type="component" value="Chromosome"/>
</dbReference>
<reference evidence="2 3" key="1">
    <citation type="journal article" date="2002" name="Proc. Natl. Acad. Sci. U.S.A.">
        <title>Extensive mosaic structure revealed by the complete genome sequence of uropathogenic Escherichia coli.</title>
        <authorList>
            <person name="Welch R.A."/>
            <person name="Burland V."/>
            <person name="Plunkett G.III."/>
            <person name="Redford P."/>
            <person name="Roesch P."/>
            <person name="Rasko D."/>
            <person name="Buckles E.L."/>
            <person name="Liou S.R."/>
            <person name="Boutin A."/>
            <person name="Hackett J."/>
            <person name="Stroud D."/>
            <person name="Mayhew G.F."/>
            <person name="Rose D.J."/>
            <person name="Zhou S."/>
            <person name="Schwartz D.C."/>
            <person name="Perna N.T."/>
            <person name="Mobley H.L."/>
            <person name="Donnenberg M.S."/>
            <person name="Blattner F.R."/>
        </authorList>
    </citation>
    <scope>NUCLEOTIDE SEQUENCE [LARGE SCALE GENOMIC DNA]</scope>
    <source>
        <strain evidence="3">CFT073 / ATCC 700928 / UPEC</strain>
    </source>
</reference>
<name>A0A0H2V8L5_ECOL6</name>
<proteinExistence type="predicted"/>
<evidence type="ECO:0000313" key="3">
    <source>
        <dbReference type="Proteomes" id="UP000001410"/>
    </source>
</evidence>
<sequence>MIDIDAISLELYISGYLLWKFNLSAGIIFSPDFIRIILLILVLFLT</sequence>
<keyword evidence="1" id="KW-0812">Transmembrane</keyword>
<dbReference type="AlphaFoldDB" id="A0A0H2V8L5"/>
<dbReference type="KEGG" id="ecc:c1915"/>
<dbReference type="HOGENOM" id="CLU_3183667_0_0_6"/>
<evidence type="ECO:0000256" key="1">
    <source>
        <dbReference type="SAM" id="Phobius"/>
    </source>
</evidence>
<gene>
    <name evidence="2" type="ordered locus">c1915</name>
</gene>
<feature type="transmembrane region" description="Helical" evidence="1">
    <location>
        <begin position="23"/>
        <end position="45"/>
    </location>
</feature>
<dbReference type="EMBL" id="AE014075">
    <property type="protein sequence ID" value="AAN80374.1"/>
    <property type="molecule type" value="Genomic_DNA"/>
</dbReference>
<accession>A0A0H2V8L5</accession>
<evidence type="ECO:0000313" key="2">
    <source>
        <dbReference type="EMBL" id="AAN80374.1"/>
    </source>
</evidence>
<keyword evidence="1" id="KW-0472">Membrane</keyword>
<organism evidence="2 3">
    <name type="scientific">Escherichia coli O6:H1 (strain CFT073 / ATCC 700928 / UPEC)</name>
    <dbReference type="NCBI Taxonomy" id="199310"/>
    <lineage>
        <taxon>Bacteria</taxon>
        <taxon>Pseudomonadati</taxon>
        <taxon>Pseudomonadota</taxon>
        <taxon>Gammaproteobacteria</taxon>
        <taxon>Enterobacterales</taxon>
        <taxon>Enterobacteriaceae</taxon>
        <taxon>Escherichia</taxon>
    </lineage>
</organism>